<keyword evidence="4" id="KW-1185">Reference proteome</keyword>
<comment type="caution">
    <text evidence="3">The sequence shown here is derived from an EMBL/GenBank/DDBJ whole genome shotgun (WGS) entry which is preliminary data.</text>
</comment>
<name>A0ABT1H5C7_9NOCA</name>
<evidence type="ECO:0000313" key="3">
    <source>
        <dbReference type="EMBL" id="MCP2162440.1"/>
    </source>
</evidence>
<dbReference type="EMBL" id="JAMTCG010000007">
    <property type="protein sequence ID" value="MCP2162440.1"/>
    <property type="molecule type" value="Genomic_DNA"/>
</dbReference>
<sequence length="220" mass="21502">MRGGRMVIAARTTSVVAPAVVAAMVIGGSVSGTAGADAPPTYRVAVTHDGSITSALSGATFRQAPDGLVVTDPRGHVLDRIPTSVPLDGTPVSLRTSLGADGRTATLTPELPAAVATALRHGEHPVSAAKDRAYYDMLFHVANGLNRAGTVAAAAGAGVGTVVGAAVGLVVGCTVFGACILAVPGAAVGAAVGAGVAGAVGTQYGDPKAAQSVLTWITTR</sequence>
<feature type="domain" description="DUF8020" evidence="2">
    <location>
        <begin position="41"/>
        <end position="110"/>
    </location>
</feature>
<keyword evidence="1" id="KW-0732">Signal</keyword>
<dbReference type="Proteomes" id="UP001205740">
    <property type="component" value="Unassembled WGS sequence"/>
</dbReference>
<feature type="signal peptide" evidence="1">
    <location>
        <begin position="1"/>
        <end position="22"/>
    </location>
</feature>
<evidence type="ECO:0000259" key="2">
    <source>
        <dbReference type="Pfam" id="PF26059"/>
    </source>
</evidence>
<dbReference type="InterPro" id="IPR058333">
    <property type="entry name" value="DUF8020"/>
</dbReference>
<evidence type="ECO:0000313" key="4">
    <source>
        <dbReference type="Proteomes" id="UP001205740"/>
    </source>
</evidence>
<protein>
    <recommendedName>
        <fullName evidence="2">DUF8020 domain-containing protein</fullName>
    </recommendedName>
</protein>
<feature type="chain" id="PRO_5046506267" description="DUF8020 domain-containing protein" evidence="1">
    <location>
        <begin position="23"/>
        <end position="220"/>
    </location>
</feature>
<reference evidence="3 4" key="1">
    <citation type="submission" date="2022-06" db="EMBL/GenBank/DDBJ databases">
        <title>Genomic Encyclopedia of Archaeal and Bacterial Type Strains, Phase II (KMG-II): from individual species to whole genera.</title>
        <authorList>
            <person name="Goeker M."/>
        </authorList>
    </citation>
    <scope>NUCLEOTIDE SEQUENCE [LARGE SCALE GENOMIC DNA]</scope>
    <source>
        <strain evidence="3 4">DSM 45037</strain>
    </source>
</reference>
<proteinExistence type="predicted"/>
<dbReference type="Pfam" id="PF26059">
    <property type="entry name" value="DUF8020"/>
    <property type="match status" value="1"/>
</dbReference>
<accession>A0ABT1H5C7</accession>
<organism evidence="3 4">
    <name type="scientific">Williamsia serinedens</name>
    <dbReference type="NCBI Taxonomy" id="391736"/>
    <lineage>
        <taxon>Bacteria</taxon>
        <taxon>Bacillati</taxon>
        <taxon>Actinomycetota</taxon>
        <taxon>Actinomycetes</taxon>
        <taxon>Mycobacteriales</taxon>
        <taxon>Nocardiaceae</taxon>
        <taxon>Williamsia</taxon>
    </lineage>
</organism>
<evidence type="ECO:0000256" key="1">
    <source>
        <dbReference type="SAM" id="SignalP"/>
    </source>
</evidence>
<gene>
    <name evidence="3" type="ORF">LX12_003648</name>
</gene>